<keyword evidence="1 2" id="KW-0378">Hydrolase</keyword>
<comment type="similarity">
    <text evidence="2">Belongs to the Nudix hydrolase family.</text>
</comment>
<dbReference type="SUPFAM" id="SSF55811">
    <property type="entry name" value="Nudix"/>
    <property type="match status" value="1"/>
</dbReference>
<dbReference type="CDD" id="cd03673">
    <property type="entry name" value="NUDIX_Ap6A_hydrolase"/>
    <property type="match status" value="1"/>
</dbReference>
<evidence type="ECO:0000259" key="3">
    <source>
        <dbReference type="PROSITE" id="PS51462"/>
    </source>
</evidence>
<evidence type="ECO:0000256" key="2">
    <source>
        <dbReference type="RuleBase" id="RU003476"/>
    </source>
</evidence>
<gene>
    <name evidence="4" type="ORF">SNF14_09275</name>
</gene>
<feature type="domain" description="Nudix hydrolase" evidence="3">
    <location>
        <begin position="67"/>
        <end position="193"/>
    </location>
</feature>
<dbReference type="InterPro" id="IPR020476">
    <property type="entry name" value="Nudix_hydrolase"/>
</dbReference>
<dbReference type="Proteomes" id="UP001285855">
    <property type="component" value="Unassembled WGS sequence"/>
</dbReference>
<comment type="caution">
    <text evidence="4">The sequence shown here is derived from an EMBL/GenBank/DDBJ whole genome shotgun (WGS) entry which is preliminary data.</text>
</comment>
<dbReference type="InterPro" id="IPR015797">
    <property type="entry name" value="NUDIX_hydrolase-like_dom_sf"/>
</dbReference>
<dbReference type="PANTHER" id="PTHR43736:SF1">
    <property type="entry name" value="DIHYDRONEOPTERIN TRIPHOSPHATE DIPHOSPHATASE"/>
    <property type="match status" value="1"/>
</dbReference>
<evidence type="ECO:0000256" key="1">
    <source>
        <dbReference type="ARBA" id="ARBA00022801"/>
    </source>
</evidence>
<dbReference type="PROSITE" id="PS51462">
    <property type="entry name" value="NUDIX"/>
    <property type="match status" value="1"/>
</dbReference>
<evidence type="ECO:0000313" key="5">
    <source>
        <dbReference type="Proteomes" id="UP001285855"/>
    </source>
</evidence>
<dbReference type="PANTHER" id="PTHR43736">
    <property type="entry name" value="ADP-RIBOSE PYROPHOSPHATASE"/>
    <property type="match status" value="1"/>
</dbReference>
<name>A0ABU5EMR6_9FLAO</name>
<dbReference type="RefSeq" id="WP_320555882.1">
    <property type="nucleotide sequence ID" value="NZ_JAXDAE010000008.1"/>
</dbReference>
<reference evidence="4 5" key="1">
    <citation type="submission" date="2023-11" db="EMBL/GenBank/DDBJ databases">
        <title>Winogradskyella pelagius sp. nov., isolated from coastal sediment.</title>
        <authorList>
            <person name="Li F."/>
        </authorList>
    </citation>
    <scope>NUCLEOTIDE SEQUENCE [LARGE SCALE GENOMIC DNA]</scope>
    <source>
        <strain evidence="4 5">KCTC 23502</strain>
    </source>
</reference>
<sequence>MYTIYVGDKPIILTTKVEKETDFKSFLLKSVNIGKVIKILNSTDLRAVHLIHNNPDKLLKHFLKLLPNVVAGGGKAYNAKNEVLFIYRNNKWDLPKGKIEGKESIEETALREVEEETGVDGLKITKPLPTTYHIFKRNGKHRIKITYWFEMKTKFDGKLYPQEKEGITKVEWLDQKAAQEALENSYANIRNLI</sequence>
<evidence type="ECO:0000313" key="4">
    <source>
        <dbReference type="EMBL" id="MDY2587528.1"/>
    </source>
</evidence>
<proteinExistence type="inferred from homology"/>
<organism evidence="4 5">
    <name type="scientific">Winogradskyella aquimaris</name>
    <dbReference type="NCBI Taxonomy" id="864074"/>
    <lineage>
        <taxon>Bacteria</taxon>
        <taxon>Pseudomonadati</taxon>
        <taxon>Bacteroidota</taxon>
        <taxon>Flavobacteriia</taxon>
        <taxon>Flavobacteriales</taxon>
        <taxon>Flavobacteriaceae</taxon>
        <taxon>Winogradskyella</taxon>
    </lineage>
</organism>
<dbReference type="EMBL" id="JAXDAE010000008">
    <property type="protein sequence ID" value="MDY2587528.1"/>
    <property type="molecule type" value="Genomic_DNA"/>
</dbReference>
<protein>
    <submittedName>
        <fullName evidence="4">NUDIX domain-containing protein</fullName>
    </submittedName>
</protein>
<keyword evidence="5" id="KW-1185">Reference proteome</keyword>
<accession>A0ABU5EMR6</accession>
<dbReference type="InterPro" id="IPR000086">
    <property type="entry name" value="NUDIX_hydrolase_dom"/>
</dbReference>
<dbReference type="InterPro" id="IPR020084">
    <property type="entry name" value="NUDIX_hydrolase_CS"/>
</dbReference>
<dbReference type="Pfam" id="PF00293">
    <property type="entry name" value="NUDIX"/>
    <property type="match status" value="1"/>
</dbReference>
<dbReference type="PRINTS" id="PR00502">
    <property type="entry name" value="NUDIXFAMILY"/>
</dbReference>
<dbReference type="PROSITE" id="PS00893">
    <property type="entry name" value="NUDIX_BOX"/>
    <property type="match status" value="1"/>
</dbReference>
<dbReference type="Gene3D" id="3.90.79.10">
    <property type="entry name" value="Nucleoside Triphosphate Pyrophosphohydrolase"/>
    <property type="match status" value="1"/>
</dbReference>